<gene>
    <name evidence="2" type="ORF">JN757_15070</name>
</gene>
<protein>
    <submittedName>
        <fullName evidence="2">Uncharacterized protein</fullName>
    </submittedName>
</protein>
<evidence type="ECO:0000313" key="3">
    <source>
        <dbReference type="Proteomes" id="UP000663686"/>
    </source>
</evidence>
<keyword evidence="1" id="KW-0175">Coiled coil</keyword>
<reference evidence="2 3" key="1">
    <citation type="submission" date="2021-02" db="EMBL/GenBank/DDBJ databases">
        <authorList>
            <person name="Cea Torrescassana E."/>
        </authorList>
    </citation>
    <scope>NUCLEOTIDE SEQUENCE [LARGE SCALE GENOMIC DNA]</scope>
    <source>
        <strain evidence="2 3">CT364</strain>
    </source>
</reference>
<proteinExistence type="predicted"/>
<evidence type="ECO:0000313" key="2">
    <source>
        <dbReference type="EMBL" id="QRK81898.1"/>
    </source>
</evidence>
<sequence>MSVYRIYGDKLLSNKEYAETLVEAANSKLELKDFLTNVGADVAFGATSALETTPSAAATRFEPIGLGKPLTILIREIYTGRYPTRGFLGSSTKPMAVVTGLKDYSLFAATTRAVNFLLREVEPRTRFKVPPAFTDGTNVVAYSPAVLTDSFHFTVEIAFDKFDEGLFDVVSKGLAAAAGIPLLMPAAGYLLAASSLVKLGASFADGLVDGNASFSVTDSFDFNLPGVPVPAADFRVLCHFDASAMTYDPARGLLNRNGTVYDGDEPYVVISLDGAVRKSLESFANAVATAGITKQFFNLRDGAEVLSTSLIDAMKLASDMKYRGQAVDLQKQVGSAAEADKHALQARLDALNKNILNEELRVMTGPK</sequence>
<accession>A0ABX7G989</accession>
<evidence type="ECO:0000256" key="1">
    <source>
        <dbReference type="SAM" id="Coils"/>
    </source>
</evidence>
<dbReference type="RefSeq" id="WP_203418039.1">
    <property type="nucleotide sequence ID" value="NZ_CP069352.1"/>
</dbReference>
<keyword evidence="3" id="KW-1185">Reference proteome</keyword>
<name>A0ABX7G989_9PSED</name>
<organism evidence="2 3">
    <name type="scientific">Pseudomonas granadensis</name>
    <dbReference type="NCBI Taxonomy" id="1421430"/>
    <lineage>
        <taxon>Bacteria</taxon>
        <taxon>Pseudomonadati</taxon>
        <taxon>Pseudomonadota</taxon>
        <taxon>Gammaproteobacteria</taxon>
        <taxon>Pseudomonadales</taxon>
        <taxon>Pseudomonadaceae</taxon>
        <taxon>Pseudomonas</taxon>
    </lineage>
</organism>
<feature type="coiled-coil region" evidence="1">
    <location>
        <begin position="334"/>
        <end position="361"/>
    </location>
</feature>
<dbReference type="EMBL" id="CP069352">
    <property type="protein sequence ID" value="QRK81898.1"/>
    <property type="molecule type" value="Genomic_DNA"/>
</dbReference>
<reference evidence="2 3" key="2">
    <citation type="submission" date="2021-03" db="EMBL/GenBank/DDBJ databases">
        <title>P. granadensis CT364 genome publication.</title>
        <authorList>
            <person name="Stach J."/>
            <person name="Montero-Calasanz Md.C."/>
        </authorList>
    </citation>
    <scope>NUCLEOTIDE SEQUENCE [LARGE SCALE GENOMIC DNA]</scope>
    <source>
        <strain evidence="2 3">CT364</strain>
    </source>
</reference>
<dbReference type="Proteomes" id="UP000663686">
    <property type="component" value="Chromosome"/>
</dbReference>